<dbReference type="GO" id="GO:0007156">
    <property type="term" value="P:homophilic cell adhesion via plasma membrane adhesion molecules"/>
    <property type="evidence" value="ECO:0007669"/>
    <property type="project" value="InterPro"/>
</dbReference>
<dbReference type="OrthoDB" id="9813840at2"/>
<dbReference type="Gene3D" id="2.60.40.60">
    <property type="entry name" value="Cadherins"/>
    <property type="match status" value="1"/>
</dbReference>
<feature type="signal peptide" evidence="1">
    <location>
        <begin position="1"/>
        <end position="26"/>
    </location>
</feature>
<dbReference type="PROSITE" id="PS51257">
    <property type="entry name" value="PROKAR_LIPOPROTEIN"/>
    <property type="match status" value="1"/>
</dbReference>
<feature type="domain" description="Cadherin" evidence="3">
    <location>
        <begin position="48"/>
        <end position="144"/>
    </location>
</feature>
<evidence type="ECO:0000256" key="1">
    <source>
        <dbReference type="SAM" id="SignalP"/>
    </source>
</evidence>
<dbReference type="InterPro" id="IPR005046">
    <property type="entry name" value="DUF285"/>
</dbReference>
<dbReference type="Proteomes" id="UP000315540">
    <property type="component" value="Unassembled WGS sequence"/>
</dbReference>
<dbReference type="InterPro" id="IPR011889">
    <property type="entry name" value="Liste_lipo_26"/>
</dbReference>
<dbReference type="CDD" id="cd11304">
    <property type="entry name" value="Cadherin_repeat"/>
    <property type="match status" value="1"/>
</dbReference>
<sequence length="475" mass="52293">MMKTKQVKVRISILSLFMLLSIGCSNDDDTQPVAEPTDPPVANNEAPVVVAQTFTIKEDIADDIVIGTVTATDAEEDNLVFSLTQNNEDLFELTDKGELSLAAGKNLDFEQVTSHEITIEVSDGSNKTNAVITITVENVVEPFITTWKTTTADEVVTVQLDNVLTTYNFTIDWGDGTVENNQTTTVNHKYVTPGTYTVSIIGAFPTIRISNVVSSAPKLQSIEQWGEIKWESFVDAFSGCENLVYNAKDKPNLSKVTDMRNMFAGCVKFNAANLNDWDVSSIEDMGGVFGGTAFNGDISQWDVSKVETMRNMFDGATEFNGDISQWDVSSVTDMREMFLGATAFNGDISRWNVSSVINMNAMFLEARSFNGDISQWDVSNVNSMNRMFFEANAFEGDLSQWNVSKVINMFKMLDDTKISTMNYDKLLTAWAALPGLQSNVTLGAVGLIYCDASSARSSLINDKNWTISGDDSCPR</sequence>
<evidence type="ECO:0000259" key="3">
    <source>
        <dbReference type="PROSITE" id="PS50268"/>
    </source>
</evidence>
<feature type="domain" description="PKD" evidence="2">
    <location>
        <begin position="139"/>
        <end position="200"/>
    </location>
</feature>
<dbReference type="RefSeq" id="WP_140588351.1">
    <property type="nucleotide sequence ID" value="NZ_VFWZ01000001.1"/>
</dbReference>
<dbReference type="SUPFAM" id="SSF49299">
    <property type="entry name" value="PKD domain"/>
    <property type="match status" value="1"/>
</dbReference>
<dbReference type="InterPro" id="IPR000601">
    <property type="entry name" value="PKD_dom"/>
</dbReference>
<gene>
    <name evidence="4" type="ORF">FHK87_00150</name>
</gene>
<dbReference type="AlphaFoldDB" id="A0A504JLI7"/>
<feature type="chain" id="PRO_5021243170" evidence="1">
    <location>
        <begin position="27"/>
        <end position="475"/>
    </location>
</feature>
<dbReference type="EMBL" id="VFWZ01000001">
    <property type="protein sequence ID" value="TPN88658.1"/>
    <property type="molecule type" value="Genomic_DNA"/>
</dbReference>
<dbReference type="InterPro" id="IPR002126">
    <property type="entry name" value="Cadherin-like_dom"/>
</dbReference>
<proteinExistence type="predicted"/>
<dbReference type="Pfam" id="PF00028">
    <property type="entry name" value="Cadherin"/>
    <property type="match status" value="1"/>
</dbReference>
<comment type="caution">
    <text evidence="4">The sequence shown here is derived from an EMBL/GenBank/DDBJ whole genome shotgun (WGS) entry which is preliminary data.</text>
</comment>
<dbReference type="GO" id="GO:0005509">
    <property type="term" value="F:calcium ion binding"/>
    <property type="evidence" value="ECO:0007669"/>
    <property type="project" value="InterPro"/>
</dbReference>
<accession>A0A504JLI7</accession>
<dbReference type="SUPFAM" id="SSF49313">
    <property type="entry name" value="Cadherin-like"/>
    <property type="match status" value="1"/>
</dbReference>
<name>A0A504JLI7_9FLAO</name>
<dbReference type="InterPro" id="IPR035986">
    <property type="entry name" value="PKD_dom_sf"/>
</dbReference>
<dbReference type="Gene3D" id="2.60.40.10">
    <property type="entry name" value="Immunoglobulins"/>
    <property type="match status" value="1"/>
</dbReference>
<organism evidence="4 5">
    <name type="scientific">Aquimarina algicola</name>
    <dbReference type="NCBI Taxonomy" id="2589995"/>
    <lineage>
        <taxon>Bacteria</taxon>
        <taxon>Pseudomonadati</taxon>
        <taxon>Bacteroidota</taxon>
        <taxon>Flavobacteriia</taxon>
        <taxon>Flavobacteriales</taxon>
        <taxon>Flavobacteriaceae</taxon>
        <taxon>Aquimarina</taxon>
    </lineage>
</organism>
<keyword evidence="5" id="KW-1185">Reference proteome</keyword>
<dbReference type="CDD" id="cd00146">
    <property type="entry name" value="PKD"/>
    <property type="match status" value="1"/>
</dbReference>
<dbReference type="Pfam" id="PF03382">
    <property type="entry name" value="DUF285"/>
    <property type="match status" value="1"/>
</dbReference>
<evidence type="ECO:0000259" key="2">
    <source>
        <dbReference type="PROSITE" id="PS50093"/>
    </source>
</evidence>
<keyword evidence="1" id="KW-0732">Signal</keyword>
<evidence type="ECO:0000313" key="5">
    <source>
        <dbReference type="Proteomes" id="UP000315540"/>
    </source>
</evidence>
<dbReference type="PROSITE" id="PS50268">
    <property type="entry name" value="CADHERIN_2"/>
    <property type="match status" value="1"/>
</dbReference>
<dbReference type="InterPro" id="IPR015919">
    <property type="entry name" value="Cadherin-like_sf"/>
</dbReference>
<dbReference type="InterPro" id="IPR013783">
    <property type="entry name" value="Ig-like_fold"/>
</dbReference>
<evidence type="ECO:0000313" key="4">
    <source>
        <dbReference type="EMBL" id="TPN88658.1"/>
    </source>
</evidence>
<protein>
    <submittedName>
        <fullName evidence="4">BspA family leucine-rich repeat surface protein</fullName>
    </submittedName>
</protein>
<dbReference type="PROSITE" id="PS50093">
    <property type="entry name" value="PKD"/>
    <property type="match status" value="1"/>
</dbReference>
<dbReference type="GO" id="GO:0016020">
    <property type="term" value="C:membrane"/>
    <property type="evidence" value="ECO:0007669"/>
    <property type="project" value="InterPro"/>
</dbReference>
<reference evidence="4 5" key="1">
    <citation type="submission" date="2019-06" db="EMBL/GenBank/DDBJ databases">
        <authorList>
            <person name="Meng X."/>
        </authorList>
    </citation>
    <scope>NUCLEOTIDE SEQUENCE [LARGE SCALE GENOMIC DNA]</scope>
    <source>
        <strain evidence="4 5">M625</strain>
    </source>
</reference>
<dbReference type="SMART" id="SM00112">
    <property type="entry name" value="CA"/>
    <property type="match status" value="1"/>
</dbReference>
<dbReference type="NCBIfam" id="TIGR02167">
    <property type="entry name" value="Liste_lipo_26"/>
    <property type="match status" value="3"/>
</dbReference>